<dbReference type="KEGG" id="bpt:Bpet1250"/>
<dbReference type="STRING" id="94624.Bpet1250"/>
<dbReference type="Gene3D" id="3.40.190.10">
    <property type="entry name" value="Periplasmic binding protein-like II"/>
    <property type="match status" value="1"/>
</dbReference>
<dbReference type="PROSITE" id="PS51257">
    <property type="entry name" value="PROKAR_LIPOPROTEIN"/>
    <property type="match status" value="1"/>
</dbReference>
<evidence type="ECO:0000313" key="3">
    <source>
        <dbReference type="EMBL" id="CAP41584.1"/>
    </source>
</evidence>
<dbReference type="SUPFAM" id="SSF53850">
    <property type="entry name" value="Periplasmic binding protein-like II"/>
    <property type="match status" value="1"/>
</dbReference>
<reference evidence="3 4" key="1">
    <citation type="journal article" date="2008" name="BMC Genomics">
        <title>The missing link: Bordetella petrii is endowed with both the metabolic versatility of environmental bacteria and virulence traits of pathogenic Bordetellae.</title>
        <authorList>
            <person name="Gross R."/>
            <person name="Guzman C.A."/>
            <person name="Sebaihia M."/>
            <person name="Martins Dos Santos V.A."/>
            <person name="Pieper D.H."/>
            <person name="Koebnik R."/>
            <person name="Lechner M."/>
            <person name="Bartels D."/>
            <person name="Buhrmester J."/>
            <person name="Choudhuri J.V."/>
            <person name="Ebensen T."/>
            <person name="Gaigalat L."/>
            <person name="Herrmann S."/>
            <person name="Khachane A.N."/>
            <person name="Larisch C."/>
            <person name="Link S."/>
            <person name="Linke B."/>
            <person name="Meyer F."/>
            <person name="Mormann S."/>
            <person name="Nakunst D."/>
            <person name="Rueckert C."/>
            <person name="Schneiker-Bekel S."/>
            <person name="Schulze K."/>
            <person name="Vorhoelter F.J."/>
            <person name="Yevsa T."/>
            <person name="Engle J.T."/>
            <person name="Goldman W.E."/>
            <person name="Puehler A."/>
            <person name="Goebel U.B."/>
            <person name="Goesmann A."/>
            <person name="Bloecker H."/>
            <person name="Kaiser O."/>
            <person name="Martinez-Arias R."/>
        </authorList>
    </citation>
    <scope>NUCLEOTIDE SEQUENCE [LARGE SCALE GENOMIC DNA]</scope>
    <source>
        <strain evidence="4">ATCC BAA-461 / DSM 12804 / CCUG 43448 / CIP 107267 / Se-1111R</strain>
    </source>
</reference>
<evidence type="ECO:0000256" key="2">
    <source>
        <dbReference type="SAM" id="SignalP"/>
    </source>
</evidence>
<dbReference type="PIRSF" id="PIRSF017082">
    <property type="entry name" value="YflP"/>
    <property type="match status" value="1"/>
</dbReference>
<sequence length="319" mass="33704">MRKYLYCAIAALAMACTNAQADWPEKPVALIVPAAPGGTTDILARELAAQLAATFGQPFVVENRSGAGGNIGTAYVAKSRSDGYTILIGSMTNHVVNPVLMPSTPFKGVDDFTPVAYLANVLNTVVVNASLPVKNMQELIDYARANPGKIMYASGGNGSSNHIGGLMLEKMSGIKINHVPYRGGAPAVLATSAGETQLFISAGTQTLPQVKAGKLRLLAVTEAKRSVLLPDVPTVSETVPGYETTVWYGAFAPAGTSPQIVARLNEAINNAFAVPAVKRRLEGMGIEPVSMSPEAFGKVLRDEEAKYAKLIKELNIKME</sequence>
<dbReference type="PANTHER" id="PTHR42928:SF5">
    <property type="entry name" value="BLR1237 PROTEIN"/>
    <property type="match status" value="1"/>
</dbReference>
<name>A9IDP5_BORPD</name>
<feature type="signal peptide" evidence="2">
    <location>
        <begin position="1"/>
        <end position="21"/>
    </location>
</feature>
<keyword evidence="2" id="KW-0732">Signal</keyword>
<dbReference type="EMBL" id="AM902716">
    <property type="protein sequence ID" value="CAP41584.1"/>
    <property type="molecule type" value="Genomic_DNA"/>
</dbReference>
<evidence type="ECO:0000313" key="4">
    <source>
        <dbReference type="Proteomes" id="UP000001225"/>
    </source>
</evidence>
<dbReference type="InterPro" id="IPR042100">
    <property type="entry name" value="Bug_dom1"/>
</dbReference>
<dbReference type="AlphaFoldDB" id="A9IDP5"/>
<proteinExistence type="inferred from homology"/>
<accession>A9IDP5</accession>
<dbReference type="Proteomes" id="UP000001225">
    <property type="component" value="Chromosome"/>
</dbReference>
<dbReference type="InterPro" id="IPR005064">
    <property type="entry name" value="BUG"/>
</dbReference>
<organism evidence="3 4">
    <name type="scientific">Bordetella petrii (strain ATCC BAA-461 / DSM 12804 / CCUG 43448 / CIP 107267 / Se-1111R)</name>
    <dbReference type="NCBI Taxonomy" id="340100"/>
    <lineage>
        <taxon>Bacteria</taxon>
        <taxon>Pseudomonadati</taxon>
        <taxon>Pseudomonadota</taxon>
        <taxon>Betaproteobacteria</taxon>
        <taxon>Burkholderiales</taxon>
        <taxon>Alcaligenaceae</taxon>
        <taxon>Bordetella</taxon>
    </lineage>
</organism>
<dbReference type="eggNOG" id="COG3181">
    <property type="taxonomic scope" value="Bacteria"/>
</dbReference>
<dbReference type="PANTHER" id="PTHR42928">
    <property type="entry name" value="TRICARBOXYLATE-BINDING PROTEIN"/>
    <property type="match status" value="1"/>
</dbReference>
<dbReference type="CDD" id="cd13578">
    <property type="entry name" value="PBP2_Bug27"/>
    <property type="match status" value="1"/>
</dbReference>
<keyword evidence="4" id="KW-1185">Reference proteome</keyword>
<feature type="chain" id="PRO_5002735906" evidence="2">
    <location>
        <begin position="22"/>
        <end position="319"/>
    </location>
</feature>
<gene>
    <name evidence="3" type="primary">bug32</name>
    <name evidence="3" type="ordered locus">Bpet1250</name>
</gene>
<protein>
    <submittedName>
        <fullName evidence="3">Secreted protein</fullName>
    </submittedName>
</protein>
<evidence type="ECO:0000256" key="1">
    <source>
        <dbReference type="ARBA" id="ARBA00006987"/>
    </source>
</evidence>
<dbReference type="Gene3D" id="3.40.190.150">
    <property type="entry name" value="Bordetella uptake gene, domain 1"/>
    <property type="match status" value="1"/>
</dbReference>
<dbReference type="Pfam" id="PF03401">
    <property type="entry name" value="TctC"/>
    <property type="match status" value="1"/>
</dbReference>
<comment type="similarity">
    <text evidence="1">Belongs to the UPF0065 (bug) family.</text>
</comment>